<dbReference type="Proteomes" id="UP000430120">
    <property type="component" value="Unassembled WGS sequence"/>
</dbReference>
<reference evidence="2 3" key="1">
    <citation type="submission" date="2019-09" db="EMBL/GenBank/DDBJ databases">
        <title>Draft genome sequences of 48 bacterial type strains from the CCUG.</title>
        <authorList>
            <person name="Tunovic T."/>
            <person name="Pineiro-Iglesias B."/>
            <person name="Unosson C."/>
            <person name="Inganas E."/>
            <person name="Ohlen M."/>
            <person name="Cardew S."/>
            <person name="Jensie-Markopoulos S."/>
            <person name="Salva-Serra F."/>
            <person name="Jaen-Luchoro D."/>
            <person name="Karlsson R."/>
            <person name="Svensson-Stadler L."/>
            <person name="Chun J."/>
            <person name="Moore E."/>
        </authorList>
    </citation>
    <scope>NUCLEOTIDE SEQUENCE [LARGE SCALE GENOMIC DNA]</scope>
    <source>
        <strain evidence="2 3">CCUG 30977</strain>
    </source>
</reference>
<accession>A0A643FDP5</accession>
<dbReference type="OrthoDB" id="9802272at2"/>
<dbReference type="InterPro" id="IPR029060">
    <property type="entry name" value="PIN-like_dom_sf"/>
</dbReference>
<evidence type="ECO:0000259" key="1">
    <source>
        <dbReference type="Pfam" id="PF13470"/>
    </source>
</evidence>
<sequence>MNPPASTSRPCAVIDSQSVLDWHYFDNPACRHWSESLAAGHWHWIATAAMRDELAHVLARGIPGRHAPAGQAVLAAFDRWAEIRPTPQPPLGGWPRCRDTDDQKFIDLALLGGATWLVSRDKAVLKLARRCLAQTGLVVTPPHLWSPAPSA</sequence>
<dbReference type="Pfam" id="PF13470">
    <property type="entry name" value="PIN_3"/>
    <property type="match status" value="1"/>
</dbReference>
<proteinExistence type="predicted"/>
<feature type="domain" description="PIN" evidence="1">
    <location>
        <begin position="12"/>
        <end position="123"/>
    </location>
</feature>
<keyword evidence="3" id="KW-1185">Reference proteome</keyword>
<evidence type="ECO:0000313" key="3">
    <source>
        <dbReference type="Proteomes" id="UP000430120"/>
    </source>
</evidence>
<gene>
    <name evidence="2" type="ORF">F7Q92_08125</name>
</gene>
<protein>
    <submittedName>
        <fullName evidence="2">PIN domain-containing protein</fullName>
    </submittedName>
</protein>
<name>A0A643FDP5_IDEDE</name>
<organism evidence="2 3">
    <name type="scientific">Ideonella dechloratans</name>
    <dbReference type="NCBI Taxonomy" id="36863"/>
    <lineage>
        <taxon>Bacteria</taxon>
        <taxon>Pseudomonadati</taxon>
        <taxon>Pseudomonadota</taxon>
        <taxon>Betaproteobacteria</taxon>
        <taxon>Burkholderiales</taxon>
        <taxon>Sphaerotilaceae</taxon>
        <taxon>Ideonella</taxon>
    </lineage>
</organism>
<dbReference type="EMBL" id="VZPB01000014">
    <property type="protein sequence ID" value="KAB0583446.1"/>
    <property type="molecule type" value="Genomic_DNA"/>
</dbReference>
<dbReference type="SUPFAM" id="SSF88723">
    <property type="entry name" value="PIN domain-like"/>
    <property type="match status" value="1"/>
</dbReference>
<dbReference type="InterPro" id="IPR002716">
    <property type="entry name" value="PIN_dom"/>
</dbReference>
<dbReference type="PANTHER" id="PTHR34610:SF3">
    <property type="entry name" value="SSL7007 PROTEIN"/>
    <property type="match status" value="1"/>
</dbReference>
<dbReference type="RefSeq" id="WP_151123652.1">
    <property type="nucleotide sequence ID" value="NZ_CP088081.1"/>
</dbReference>
<comment type="caution">
    <text evidence="2">The sequence shown here is derived from an EMBL/GenBank/DDBJ whole genome shotgun (WGS) entry which is preliminary data.</text>
</comment>
<dbReference type="PANTHER" id="PTHR34610">
    <property type="entry name" value="SSL7007 PROTEIN"/>
    <property type="match status" value="1"/>
</dbReference>
<evidence type="ECO:0000313" key="2">
    <source>
        <dbReference type="EMBL" id="KAB0583446.1"/>
    </source>
</evidence>
<dbReference type="AlphaFoldDB" id="A0A643FDP5"/>
<dbReference type="InterPro" id="IPR002850">
    <property type="entry name" value="PIN_toxin-like"/>
</dbReference>